<evidence type="ECO:0000256" key="1">
    <source>
        <dbReference type="ARBA" id="ARBA00004496"/>
    </source>
</evidence>
<name>A0A6P8PGF6_GEOSA</name>
<evidence type="ECO:0000256" key="2">
    <source>
        <dbReference type="ARBA" id="ARBA00022490"/>
    </source>
</evidence>
<evidence type="ECO:0000256" key="4">
    <source>
        <dbReference type="SAM" id="MobiDB-lite"/>
    </source>
</evidence>
<dbReference type="Proteomes" id="UP000515159">
    <property type="component" value="Chromosome 13"/>
</dbReference>
<evidence type="ECO:0000313" key="6">
    <source>
        <dbReference type="Proteomes" id="UP000515159"/>
    </source>
</evidence>
<organism evidence="6 7">
    <name type="scientific">Geotrypetes seraphini</name>
    <name type="common">Gaboon caecilian</name>
    <name type="synonym">Caecilia seraphini</name>
    <dbReference type="NCBI Taxonomy" id="260995"/>
    <lineage>
        <taxon>Eukaryota</taxon>
        <taxon>Metazoa</taxon>
        <taxon>Chordata</taxon>
        <taxon>Craniata</taxon>
        <taxon>Vertebrata</taxon>
        <taxon>Euteleostomi</taxon>
        <taxon>Amphibia</taxon>
        <taxon>Gymnophiona</taxon>
        <taxon>Geotrypetes</taxon>
    </lineage>
</organism>
<evidence type="ECO:0000259" key="5">
    <source>
        <dbReference type="Pfam" id="PF11819"/>
    </source>
</evidence>
<keyword evidence="2" id="KW-0963">Cytoplasm</keyword>
<proteinExistence type="predicted"/>
<dbReference type="Pfam" id="PF11819">
    <property type="entry name" value="CUPID"/>
    <property type="match status" value="1"/>
</dbReference>
<reference evidence="7" key="1">
    <citation type="submission" date="2025-08" db="UniProtKB">
        <authorList>
            <consortium name="RefSeq"/>
        </authorList>
    </citation>
    <scope>IDENTIFICATION</scope>
</reference>
<protein>
    <submittedName>
        <fullName evidence="7">Innate immunity activator protein isoform X1</fullName>
    </submittedName>
</protein>
<evidence type="ECO:0000256" key="3">
    <source>
        <dbReference type="ARBA" id="ARBA00023054"/>
    </source>
</evidence>
<feature type="compositionally biased region" description="Polar residues" evidence="4">
    <location>
        <begin position="332"/>
        <end position="350"/>
    </location>
</feature>
<dbReference type="GeneID" id="117347631"/>
<evidence type="ECO:0000313" key="7">
    <source>
        <dbReference type="RefSeq" id="XP_033774696.1"/>
    </source>
</evidence>
<feature type="domain" description="Cytohesin Ubiquitin Protein Inducing" evidence="5">
    <location>
        <begin position="66"/>
        <end position="198"/>
    </location>
</feature>
<feature type="compositionally biased region" description="Polar residues" evidence="4">
    <location>
        <begin position="390"/>
        <end position="401"/>
    </location>
</feature>
<feature type="region of interest" description="Disordered" evidence="4">
    <location>
        <begin position="300"/>
        <end position="361"/>
    </location>
</feature>
<feature type="region of interest" description="Disordered" evidence="4">
    <location>
        <begin position="263"/>
        <end position="284"/>
    </location>
</feature>
<feature type="region of interest" description="Disordered" evidence="4">
    <location>
        <begin position="439"/>
        <end position="481"/>
    </location>
</feature>
<dbReference type="GO" id="GO:0031398">
    <property type="term" value="P:positive regulation of protein ubiquitination"/>
    <property type="evidence" value="ECO:0007669"/>
    <property type="project" value="TreeGrafter"/>
</dbReference>
<dbReference type="OrthoDB" id="10063592at2759"/>
<dbReference type="GO" id="GO:0005737">
    <property type="term" value="C:cytoplasm"/>
    <property type="evidence" value="ECO:0007669"/>
    <property type="project" value="UniProtKB-SubCell"/>
</dbReference>
<dbReference type="CTD" id="55765"/>
<feature type="region of interest" description="Disordered" evidence="4">
    <location>
        <begin position="513"/>
        <end position="533"/>
    </location>
</feature>
<keyword evidence="6" id="KW-1185">Reference proteome</keyword>
<comment type="subcellular location">
    <subcellularLocation>
        <location evidence="1">Cytoplasm</location>
    </subcellularLocation>
</comment>
<dbReference type="PANTHER" id="PTHR16093">
    <property type="entry name" value="COILED-COIL DOMAIN-CONTAINING PROTEIN 120 FAMILY MEMBER"/>
    <property type="match status" value="1"/>
</dbReference>
<dbReference type="InterPro" id="IPR021774">
    <property type="entry name" value="CUPID"/>
</dbReference>
<dbReference type="InterPro" id="IPR043447">
    <property type="entry name" value="CCDC120/INAVA"/>
</dbReference>
<feature type="compositionally biased region" description="Low complexity" evidence="4">
    <location>
        <begin position="444"/>
        <end position="462"/>
    </location>
</feature>
<feature type="compositionally biased region" description="Polar residues" evidence="4">
    <location>
        <begin position="303"/>
        <end position="317"/>
    </location>
</feature>
<dbReference type="RefSeq" id="XP_033774696.1">
    <property type="nucleotide sequence ID" value="XM_033918805.1"/>
</dbReference>
<dbReference type="KEGG" id="gsh:117347631"/>
<dbReference type="GO" id="GO:0034334">
    <property type="term" value="P:adherens junction maintenance"/>
    <property type="evidence" value="ECO:0007669"/>
    <property type="project" value="TreeGrafter"/>
</dbReference>
<sequence length="655" mass="73601">MRLMPEVKLKYFRRYFTSLGGRRRERQDRFGSNRSSSSLLASQGSLCALSSRMESGSAAPQPLPMEGKDETSDTDSGIIVQSGPDSPLSPMKDLTYAMRKQQQVLEEKLEACLLELKKLCLREAELTGKLPKEFPVKPGEKTPKIRRRIGTTFKLDEKIITSRTEVDPLRSLERDLALQLQIVEAAHRLYREENLTKQIRKHRKTALIKEEKKLKELENSINDQQKMVGQRPLQSTGTPVIEELNTSDDSSLSDSAILDEEETQTHLPAETSGEAQPHELPTCLTQPDVSQNLEEQQLIGHASSDTEPSPIQNSPWKESSLDQPYERPKKLLSSSQTSSPLVTPRTTPLSSPADPRVGESPLYHKIPVVKITLKSSASAPSTPEMPGRRTQCQSFRIQSPQDPLDTRGRSAVPRRRVTYYTVTVPDYCFPQHTLNQHISNPTYNSSSEDSNSDTSSISQATSGENHSPDMTPPRPVRHLPTRSASPIFVNQNFEEFDSSAFHRSPQTLLPPGYYAPVEPLPRSHSRPPLKGTRPAPAMYEETMHARTQQLLCSQGRVGRVPSLKESTSMGLSKAIVCEELQNWHQRTRLRNASRPRSLDRQGAIRIRSTSTREAHLARSMTQRIQVPQRHVLKRTPEGAPAQWYDVQDAEIVSQV</sequence>
<keyword evidence="3" id="KW-0175">Coiled coil</keyword>
<feature type="region of interest" description="Disordered" evidence="4">
    <location>
        <begin position="375"/>
        <end position="412"/>
    </location>
</feature>
<gene>
    <name evidence="7" type="primary">INAVA</name>
</gene>
<accession>A0A6P8PGF6</accession>
<dbReference type="InParanoid" id="A0A6P8PGF6"/>
<feature type="region of interest" description="Disordered" evidence="4">
    <location>
        <begin position="51"/>
        <end position="90"/>
    </location>
</feature>
<dbReference type="PANTHER" id="PTHR16093:SF4">
    <property type="entry name" value="INNATE IMMUNITY ACTIVATOR PROTEIN"/>
    <property type="match status" value="1"/>
</dbReference>
<dbReference type="FunCoup" id="A0A6P8PGF6">
    <property type="interactions" value="1863"/>
</dbReference>
<dbReference type="AlphaFoldDB" id="A0A6P8PGF6"/>